<comment type="caution">
    <text evidence="2">The sequence shown here is derived from an EMBL/GenBank/DDBJ whole genome shotgun (WGS) entry which is preliminary data.</text>
</comment>
<sequence length="400" mass="43789">MTNPNYRPLPDGMLDDATQLRMLRRMAVGQLIIQNPFRAATTGRLINAAVHAMAGDARALALFEADAQIEAEVERAQALQQAPPLPPPSVYQRERSLWHLGCFLILHVSPGTGTEGSDAITAINITRRLIDPTGRARLAPGTAPSLSDGLPVDLQLEMQTAHEERRDLLSIAKRDFRDLLESVEDTPRDDDLESRDESRDELEEMPPGFVAAAELRTALAEVRDAYEDESVGGGSVGGRSERRTPRKIVVDVPVLEGGPCNEDEPIVLLRLQPGAVVPEDLDHLRIDLPAPLDPLPAALSGGLGEDIADEGHESIRDDEEGELPIDNEEAMYAERQRAIERYMNSLRAEAVGVADDDDDSGWGFCREDDGSDISDGDIDEKLQYIWPVQASCKLPRSSKA</sequence>
<name>A0A0M0JTK8_9EUKA</name>
<keyword evidence="3" id="KW-1185">Reference proteome</keyword>
<feature type="region of interest" description="Disordered" evidence="1">
    <location>
        <begin position="182"/>
        <end position="204"/>
    </location>
</feature>
<dbReference type="Proteomes" id="UP000037460">
    <property type="component" value="Unassembled WGS sequence"/>
</dbReference>
<dbReference type="EMBL" id="JWZX01002312">
    <property type="protein sequence ID" value="KOO30001.1"/>
    <property type="molecule type" value="Genomic_DNA"/>
</dbReference>
<gene>
    <name evidence="2" type="ORF">Ctob_009434</name>
</gene>
<proteinExistence type="predicted"/>
<evidence type="ECO:0000313" key="3">
    <source>
        <dbReference type="Proteomes" id="UP000037460"/>
    </source>
</evidence>
<dbReference type="AlphaFoldDB" id="A0A0M0JTK8"/>
<feature type="region of interest" description="Disordered" evidence="1">
    <location>
        <begin position="352"/>
        <end position="377"/>
    </location>
</feature>
<evidence type="ECO:0000256" key="1">
    <source>
        <dbReference type="SAM" id="MobiDB-lite"/>
    </source>
</evidence>
<reference evidence="3" key="1">
    <citation type="journal article" date="2015" name="PLoS Genet.">
        <title>Genome Sequence and Transcriptome Analyses of Chrysochromulina tobin: Metabolic Tools for Enhanced Algal Fitness in the Prominent Order Prymnesiales (Haptophyceae).</title>
        <authorList>
            <person name="Hovde B.T."/>
            <person name="Deodato C.R."/>
            <person name="Hunsperger H.M."/>
            <person name="Ryken S.A."/>
            <person name="Yost W."/>
            <person name="Jha R.K."/>
            <person name="Patterson J."/>
            <person name="Monnat R.J. Jr."/>
            <person name="Barlow S.B."/>
            <person name="Starkenburg S.R."/>
            <person name="Cattolico R.A."/>
        </authorList>
    </citation>
    <scope>NUCLEOTIDE SEQUENCE</scope>
    <source>
        <strain evidence="3">CCMP291</strain>
    </source>
</reference>
<evidence type="ECO:0000313" key="2">
    <source>
        <dbReference type="EMBL" id="KOO30001.1"/>
    </source>
</evidence>
<protein>
    <submittedName>
        <fullName evidence="2">Uncharacterized protein</fullName>
    </submittedName>
</protein>
<accession>A0A0M0JTK8</accession>
<organism evidence="2 3">
    <name type="scientific">Chrysochromulina tobinii</name>
    <dbReference type="NCBI Taxonomy" id="1460289"/>
    <lineage>
        <taxon>Eukaryota</taxon>
        <taxon>Haptista</taxon>
        <taxon>Haptophyta</taxon>
        <taxon>Prymnesiophyceae</taxon>
        <taxon>Prymnesiales</taxon>
        <taxon>Chrysochromulinaceae</taxon>
        <taxon>Chrysochromulina</taxon>
    </lineage>
</organism>